<dbReference type="EMBL" id="SNXE01000010">
    <property type="protein sequence ID" value="TDP05580.1"/>
    <property type="molecule type" value="Genomic_DNA"/>
</dbReference>
<dbReference type="Proteomes" id="UP000295357">
    <property type="component" value="Unassembled WGS sequence"/>
</dbReference>
<protein>
    <submittedName>
        <fullName evidence="2">Putative beta-barrel porin 2</fullName>
    </submittedName>
</protein>
<dbReference type="SUPFAM" id="SSF56935">
    <property type="entry name" value="Porins"/>
    <property type="match status" value="1"/>
</dbReference>
<evidence type="ECO:0000313" key="2">
    <source>
        <dbReference type="EMBL" id="TDP05580.1"/>
    </source>
</evidence>
<evidence type="ECO:0000256" key="1">
    <source>
        <dbReference type="SAM" id="SignalP"/>
    </source>
</evidence>
<comment type="caution">
    <text evidence="2">The sequence shown here is derived from an EMBL/GenBank/DDBJ whole genome shotgun (WGS) entry which is preliminary data.</text>
</comment>
<keyword evidence="3" id="KW-1185">Reference proteome</keyword>
<name>A0A4R6MUC0_9BURK</name>
<dbReference type="OrthoDB" id="9149087at2"/>
<sequence>MSPTFPPRVRPVLAALSLLSAASVQAQQSPYYVGGALGLTQVSNLYRTSEGQPRNDDRVSTATLLAGLDQRLGRQRLFGDASLRNNRYARNKTLDNNGYALNAGLDWETVGRLAGQLSLNANRNLAQFNPGGGAPSVTKKNIEQTQQARASVRYGLLSLLTLEASLTHRKREYSASEYDGYDFSQDTVALGLIYRPRAALSLGVSLRHTEGYYPNIPFGGSFLRDDFKGDDLDFTVDWRPSGASSLNARLSTSRRDRSLVSSRDFSGLTGAVSWRWQPTAKLQINTSLSRDTGDENSFQNLGNLGSVNSDFSRVTNSLQINSSYELSSKLLLDAGLAYSDRSLSNRLGLRESSGAEKTSSVNLGMRWLFSRAGLLGCQINYDQRRADLTVSLPYDADSYGCYVQLTLR</sequence>
<organism evidence="2 3">
    <name type="scientific">Roseateles asaccharophilus</name>
    <dbReference type="NCBI Taxonomy" id="582607"/>
    <lineage>
        <taxon>Bacteria</taxon>
        <taxon>Pseudomonadati</taxon>
        <taxon>Pseudomonadota</taxon>
        <taxon>Betaproteobacteria</taxon>
        <taxon>Burkholderiales</taxon>
        <taxon>Sphaerotilaceae</taxon>
        <taxon>Roseateles</taxon>
    </lineage>
</organism>
<gene>
    <name evidence="2" type="ORF">DFR39_1104</name>
</gene>
<proteinExistence type="predicted"/>
<accession>A0A4R6MUC0</accession>
<keyword evidence="1" id="KW-0732">Signal</keyword>
<evidence type="ECO:0000313" key="3">
    <source>
        <dbReference type="Proteomes" id="UP000295357"/>
    </source>
</evidence>
<dbReference type="RefSeq" id="WP_133605122.1">
    <property type="nucleotide sequence ID" value="NZ_JAUFPJ010000011.1"/>
</dbReference>
<dbReference type="AlphaFoldDB" id="A0A4R6MUC0"/>
<feature type="signal peptide" evidence="1">
    <location>
        <begin position="1"/>
        <end position="26"/>
    </location>
</feature>
<feature type="chain" id="PRO_5020846232" evidence="1">
    <location>
        <begin position="27"/>
        <end position="408"/>
    </location>
</feature>
<reference evidence="2 3" key="1">
    <citation type="submission" date="2019-03" db="EMBL/GenBank/DDBJ databases">
        <title>Genomic Encyclopedia of Type Strains, Phase IV (KMG-IV): sequencing the most valuable type-strain genomes for metagenomic binning, comparative biology and taxonomic classification.</title>
        <authorList>
            <person name="Goeker M."/>
        </authorList>
    </citation>
    <scope>NUCLEOTIDE SEQUENCE [LARGE SCALE GENOMIC DNA]</scope>
    <source>
        <strain evidence="2 3">DSM 25082</strain>
    </source>
</reference>